<dbReference type="GO" id="GO:0009231">
    <property type="term" value="P:riboflavin biosynthetic process"/>
    <property type="evidence" value="ECO:0007669"/>
    <property type="project" value="UniProtKB-UniPathway"/>
</dbReference>
<dbReference type="EMBL" id="CAFBQP010000055">
    <property type="protein sequence ID" value="CAB5064948.1"/>
    <property type="molecule type" value="Genomic_DNA"/>
</dbReference>
<dbReference type="GO" id="GO:0008270">
    <property type="term" value="F:zinc ion binding"/>
    <property type="evidence" value="ECO:0007669"/>
    <property type="project" value="InterPro"/>
</dbReference>
<dbReference type="EMBL" id="CAEZYY010000017">
    <property type="protein sequence ID" value="CAB4756873.1"/>
    <property type="molecule type" value="Genomic_DNA"/>
</dbReference>
<evidence type="ECO:0000256" key="3">
    <source>
        <dbReference type="ARBA" id="ARBA00022619"/>
    </source>
</evidence>
<keyword evidence="7" id="KW-0560">Oxidoreductase</keyword>
<evidence type="ECO:0000313" key="13">
    <source>
        <dbReference type="EMBL" id="CAB5064948.1"/>
    </source>
</evidence>
<organism evidence="10">
    <name type="scientific">freshwater metagenome</name>
    <dbReference type="NCBI Taxonomy" id="449393"/>
    <lineage>
        <taxon>unclassified sequences</taxon>
        <taxon>metagenomes</taxon>
        <taxon>ecological metagenomes</taxon>
    </lineage>
</organism>
<dbReference type="InterPro" id="IPR016192">
    <property type="entry name" value="APOBEC/CMP_deaminase_Zn-bd"/>
</dbReference>
<dbReference type="PROSITE" id="PS51747">
    <property type="entry name" value="CYT_DCMP_DEAMINASES_2"/>
    <property type="match status" value="1"/>
</dbReference>
<dbReference type="NCBIfam" id="TIGR00326">
    <property type="entry name" value="eubact_ribD"/>
    <property type="match status" value="1"/>
</dbReference>
<dbReference type="PANTHER" id="PTHR38011:SF7">
    <property type="entry name" value="2,5-DIAMINO-6-RIBOSYLAMINO-4(3H)-PYRIMIDINONE 5'-PHOSPHATE REDUCTASE"/>
    <property type="match status" value="1"/>
</dbReference>
<gene>
    <name evidence="10" type="ORF">UFOPK2602_00106</name>
    <name evidence="11" type="ORF">UFOPK2806_01380</name>
    <name evidence="12" type="ORF">UFOPK3417_00898</name>
    <name evidence="13" type="ORF">UFOPK4306_01488</name>
</gene>
<dbReference type="InterPro" id="IPR050765">
    <property type="entry name" value="Riboflavin_Biosynth_HTPR"/>
</dbReference>
<dbReference type="PIRSF" id="PIRSF006769">
    <property type="entry name" value="RibD"/>
    <property type="match status" value="1"/>
</dbReference>
<evidence type="ECO:0000256" key="8">
    <source>
        <dbReference type="ARBA" id="ARBA00023268"/>
    </source>
</evidence>
<dbReference type="CDD" id="cd01284">
    <property type="entry name" value="Riboflavin_deaminase-reductase"/>
    <property type="match status" value="1"/>
</dbReference>
<dbReference type="PROSITE" id="PS00903">
    <property type="entry name" value="CYT_DCMP_DEAMINASES_1"/>
    <property type="match status" value="1"/>
</dbReference>
<evidence type="ECO:0000256" key="6">
    <source>
        <dbReference type="ARBA" id="ARBA00022857"/>
    </source>
</evidence>
<dbReference type="UniPathway" id="UPA00275">
    <property type="reaction ID" value="UER00401"/>
</dbReference>
<keyword evidence="4" id="KW-0479">Metal-binding</keyword>
<evidence type="ECO:0000259" key="9">
    <source>
        <dbReference type="PROSITE" id="PS51747"/>
    </source>
</evidence>
<evidence type="ECO:0000256" key="2">
    <source>
        <dbReference type="ARBA" id="ARBA00004910"/>
    </source>
</evidence>
<accession>A0A6J6P852</accession>
<keyword evidence="5" id="KW-0862">Zinc</keyword>
<dbReference type="InterPro" id="IPR002734">
    <property type="entry name" value="RibDG_C"/>
</dbReference>
<dbReference type="EMBL" id="CAFBLR010000073">
    <property type="protein sequence ID" value="CAB4873991.1"/>
    <property type="molecule type" value="Genomic_DNA"/>
</dbReference>
<dbReference type="PANTHER" id="PTHR38011">
    <property type="entry name" value="DIHYDROFOLATE REDUCTASE FAMILY PROTEIN (AFU_ORTHOLOGUE AFUA_8G06820)"/>
    <property type="match status" value="1"/>
</dbReference>
<dbReference type="GO" id="GO:0008703">
    <property type="term" value="F:5-amino-6-(5-phosphoribosylamino)uracil reductase activity"/>
    <property type="evidence" value="ECO:0007669"/>
    <property type="project" value="InterPro"/>
</dbReference>
<evidence type="ECO:0000256" key="4">
    <source>
        <dbReference type="ARBA" id="ARBA00022723"/>
    </source>
</evidence>
<dbReference type="GO" id="GO:0008835">
    <property type="term" value="F:diaminohydroxyphosphoribosylaminopyrimidine deaminase activity"/>
    <property type="evidence" value="ECO:0007669"/>
    <property type="project" value="InterPro"/>
</dbReference>
<dbReference type="InterPro" id="IPR002125">
    <property type="entry name" value="CMP_dCMP_dom"/>
</dbReference>
<evidence type="ECO:0000313" key="11">
    <source>
        <dbReference type="EMBL" id="CAB4756873.1"/>
    </source>
</evidence>
<dbReference type="SUPFAM" id="SSF53597">
    <property type="entry name" value="Dihydrofolate reductase-like"/>
    <property type="match status" value="1"/>
</dbReference>
<feature type="domain" description="CMP/dCMP-type deaminase" evidence="9">
    <location>
        <begin position="4"/>
        <end position="129"/>
    </location>
</feature>
<proteinExistence type="predicted"/>
<dbReference type="InterPro" id="IPR004794">
    <property type="entry name" value="Eubact_RibD"/>
</dbReference>
<dbReference type="EMBL" id="CAEZXX010000003">
    <property type="protein sequence ID" value="CAB4692665.1"/>
    <property type="molecule type" value="Genomic_DNA"/>
</dbReference>
<keyword evidence="3" id="KW-0686">Riboflavin biosynthesis</keyword>
<dbReference type="Gene3D" id="3.40.140.10">
    <property type="entry name" value="Cytidine Deaminase, domain 2"/>
    <property type="match status" value="1"/>
</dbReference>
<dbReference type="Pfam" id="PF00383">
    <property type="entry name" value="dCMP_cyt_deam_1"/>
    <property type="match status" value="1"/>
</dbReference>
<dbReference type="Gene3D" id="3.40.430.10">
    <property type="entry name" value="Dihydrofolate Reductase, subunit A"/>
    <property type="match status" value="2"/>
</dbReference>
<evidence type="ECO:0000313" key="10">
    <source>
        <dbReference type="EMBL" id="CAB4692665.1"/>
    </source>
</evidence>
<keyword evidence="6" id="KW-0521">NADP</keyword>
<evidence type="ECO:0000256" key="5">
    <source>
        <dbReference type="ARBA" id="ARBA00022833"/>
    </source>
</evidence>
<dbReference type="InterPro" id="IPR016193">
    <property type="entry name" value="Cytidine_deaminase-like"/>
</dbReference>
<evidence type="ECO:0000256" key="1">
    <source>
        <dbReference type="ARBA" id="ARBA00004882"/>
    </source>
</evidence>
<dbReference type="AlphaFoldDB" id="A0A6J6P852"/>
<evidence type="ECO:0000256" key="7">
    <source>
        <dbReference type="ARBA" id="ARBA00023002"/>
    </source>
</evidence>
<dbReference type="InterPro" id="IPR024072">
    <property type="entry name" value="DHFR-like_dom_sf"/>
</dbReference>
<name>A0A6J6P852_9ZZZZ</name>
<dbReference type="SUPFAM" id="SSF53927">
    <property type="entry name" value="Cytidine deaminase-like"/>
    <property type="match status" value="1"/>
</dbReference>
<protein>
    <submittedName>
        <fullName evidence="10">Unannotated protein</fullName>
    </submittedName>
</protein>
<evidence type="ECO:0000313" key="12">
    <source>
        <dbReference type="EMBL" id="CAB4873991.1"/>
    </source>
</evidence>
<keyword evidence="8" id="KW-0511">Multifunctional enzyme</keyword>
<dbReference type="Pfam" id="PF01872">
    <property type="entry name" value="RibD_C"/>
    <property type="match status" value="1"/>
</dbReference>
<sequence>MSAEADSHYMDLAVAQAEAVRRYTAPNPWVGCVIVCRTGEVYTGATEPPGGRHAEIVALNGAERAGVDLTGATLYSTLEPCSHHGRTGPCTQAILRTPITRVVIGTMDPDEKVAGSGAAALRAAGLSVDVGIEASTVQQQLRPYLHHRRTGRPFVVLKMAATLDGRIAAADGSSRWITSEAARHRVHELRADSQAVCTGAGTIRADDPELTVRHVNGPDPRRVVLGHAPAGAKVLPCLEWTGPLPDLLERLGSEGVLQLLVEAGPTVAGSFHRERLVDQYVLHLAPALAGSECPSLLAQSTTLTIAELWRGRITHTSMLGPDLEVILEPFAPDGP</sequence>
<comment type="pathway">
    <text evidence="2">Cofactor biosynthesis; riboflavin biosynthesis; 5-amino-6-(D-ribitylamino)uracil from GTP: step 3/4.</text>
</comment>
<reference evidence="10" key="1">
    <citation type="submission" date="2020-05" db="EMBL/GenBank/DDBJ databases">
        <authorList>
            <person name="Chiriac C."/>
            <person name="Salcher M."/>
            <person name="Ghai R."/>
            <person name="Kavagutti S V."/>
        </authorList>
    </citation>
    <scope>NUCLEOTIDE SEQUENCE</scope>
</reference>
<comment type="pathway">
    <text evidence="1">Cofactor biosynthesis; riboflavin biosynthesis; 5-amino-6-(D-ribitylamino)uracil from GTP: step 2/4.</text>
</comment>